<evidence type="ECO:0000313" key="1">
    <source>
        <dbReference type="Proteomes" id="UP000790787"/>
    </source>
</evidence>
<reference evidence="1" key="1">
    <citation type="journal article" date="2014" name="Nat. Commun.">
        <title>The tobacco genome sequence and its comparison with those of tomato and potato.</title>
        <authorList>
            <person name="Sierro N."/>
            <person name="Battey J.N."/>
            <person name="Ouadi S."/>
            <person name="Bakaher N."/>
            <person name="Bovet L."/>
            <person name="Willig A."/>
            <person name="Goepfert S."/>
            <person name="Peitsch M.C."/>
            <person name="Ivanov N.V."/>
        </authorList>
    </citation>
    <scope>NUCLEOTIDE SEQUENCE [LARGE SCALE GENOMIC DNA]</scope>
</reference>
<organism evidence="1 2">
    <name type="scientific">Nicotiana tabacum</name>
    <name type="common">Common tobacco</name>
    <dbReference type="NCBI Taxonomy" id="4097"/>
    <lineage>
        <taxon>Eukaryota</taxon>
        <taxon>Viridiplantae</taxon>
        <taxon>Streptophyta</taxon>
        <taxon>Embryophyta</taxon>
        <taxon>Tracheophyta</taxon>
        <taxon>Spermatophyta</taxon>
        <taxon>Magnoliopsida</taxon>
        <taxon>eudicotyledons</taxon>
        <taxon>Gunneridae</taxon>
        <taxon>Pentapetalae</taxon>
        <taxon>asterids</taxon>
        <taxon>lamiids</taxon>
        <taxon>Solanales</taxon>
        <taxon>Solanaceae</taxon>
        <taxon>Nicotianoideae</taxon>
        <taxon>Nicotianeae</taxon>
        <taxon>Nicotiana</taxon>
    </lineage>
</organism>
<dbReference type="RefSeq" id="XP_075073913.1">
    <property type="nucleotide sequence ID" value="XM_075217812.1"/>
</dbReference>
<reference evidence="2" key="2">
    <citation type="submission" date="2025-08" db="UniProtKB">
        <authorList>
            <consortium name="RefSeq"/>
        </authorList>
    </citation>
    <scope>IDENTIFICATION</scope>
    <source>
        <tissue evidence="2">Leaf</tissue>
    </source>
</reference>
<protein>
    <submittedName>
        <fullName evidence="2">Secreted RxLR effector protein 161-like</fullName>
    </submittedName>
</protein>
<name>A0AC58RMG9_TOBAC</name>
<accession>A0AC58RMG9</accession>
<dbReference type="Proteomes" id="UP000790787">
    <property type="component" value="Chromosome 1"/>
</dbReference>
<gene>
    <name evidence="2" type="primary">LOC142161870</name>
</gene>
<keyword evidence="1" id="KW-1185">Reference proteome</keyword>
<evidence type="ECO:0000313" key="2">
    <source>
        <dbReference type="RefSeq" id="XP_075073913.1"/>
    </source>
</evidence>
<proteinExistence type="predicted"/>
<sequence>MKVVPYASAVGSLMYAMLYTRPDICFAVGVVSRFQSNPGRKHWTMIEHIIKYLKRTRDYMLVYHSDEFVPIGYTDSDFQSDKDFRKSTSGNVFTLGGGAISWRSIKQTCVADSTMEAKYVAASKAAKEAVLLGNFLRELNVVSSIQAPITLYCDNSGAVANSKESQSHKRIKHIERKYHLIHEIVQRGDVVVTKIVSENNLADPFTKSLPQKTFDRHVDGMGVRIVDAWL</sequence>